<accession>L2GK55</accession>
<dbReference type="VEuPathDB" id="MicrosporidiaDB:VICG_02075"/>
<dbReference type="AlphaFoldDB" id="L2GK55"/>
<dbReference type="InParanoid" id="L2GK55"/>
<dbReference type="EMBL" id="JH370156">
    <property type="protein sequence ID" value="ELA40895.1"/>
    <property type="molecule type" value="Genomic_DNA"/>
</dbReference>
<proteinExistence type="predicted"/>
<sequence length="332" mass="37504">MSISLKTIYIAYLPFIYSYTPHNGEIDNKSFVLHPLTDPGLAVVLGNDGKKLALKPDSGRMDPIKVSNVNKDGYYNLETHNKKLCVDDSKLKICKKKDGKFKIEPVTDYNYKNKGPNNRNERVYRVVKAWAKILFIKVKWPTCLTKSGKDKLIFKTCSKNNADQLFSFELVNLPEKNDKDKNYPYSEDSSSEMSKRRGRRRRAKTEDSASISSSSSSEKDSNSDPNKRRIPGQPCVPHPLNCLPTQSNACQPNASHFNTLPGTPQSFGHQGMANCLQHPSSRFSHLLLNQNEVNMIKDNARTTESIDQWLSQRNAPAFCNPGNFNQSPCVIR</sequence>
<evidence type="ECO:0000313" key="2">
    <source>
        <dbReference type="EMBL" id="ELA40895.1"/>
    </source>
</evidence>
<dbReference type="GeneID" id="19882785"/>
<gene>
    <name evidence="2" type="ORF">VICG_02075</name>
</gene>
<keyword evidence="3" id="KW-1185">Reference proteome</keyword>
<dbReference type="RefSeq" id="XP_007605520.1">
    <property type="nucleotide sequence ID" value="XM_007605458.1"/>
</dbReference>
<organism evidence="2 3">
    <name type="scientific">Vittaforma corneae (strain ATCC 50505)</name>
    <name type="common">Microsporidian parasite</name>
    <name type="synonym">Nosema corneum</name>
    <dbReference type="NCBI Taxonomy" id="993615"/>
    <lineage>
        <taxon>Eukaryota</taxon>
        <taxon>Fungi</taxon>
        <taxon>Fungi incertae sedis</taxon>
        <taxon>Microsporidia</taxon>
        <taxon>Nosematidae</taxon>
        <taxon>Vittaforma</taxon>
    </lineage>
</organism>
<dbReference type="Proteomes" id="UP000011082">
    <property type="component" value="Unassembled WGS sequence"/>
</dbReference>
<evidence type="ECO:0000313" key="3">
    <source>
        <dbReference type="Proteomes" id="UP000011082"/>
    </source>
</evidence>
<feature type="region of interest" description="Disordered" evidence="1">
    <location>
        <begin position="177"/>
        <end position="238"/>
    </location>
</feature>
<protein>
    <submittedName>
        <fullName evidence="2">Uncharacterized protein</fullName>
    </submittedName>
</protein>
<name>L2GK55_VITCO</name>
<dbReference type="HOGENOM" id="CLU_837300_0_0_1"/>
<evidence type="ECO:0000256" key="1">
    <source>
        <dbReference type="SAM" id="MobiDB-lite"/>
    </source>
</evidence>
<reference evidence="3" key="1">
    <citation type="submission" date="2011-05" db="EMBL/GenBank/DDBJ databases">
        <title>The genome sequence of Vittaforma corneae strain ATCC 50505.</title>
        <authorList>
            <consortium name="The Broad Institute Genome Sequencing Platform"/>
            <person name="Cuomo C."/>
            <person name="Didier E."/>
            <person name="Bowers L."/>
            <person name="Young S.K."/>
            <person name="Zeng Q."/>
            <person name="Gargeya S."/>
            <person name="Fitzgerald M."/>
            <person name="Haas B."/>
            <person name="Abouelleil A."/>
            <person name="Alvarado L."/>
            <person name="Arachchi H.M."/>
            <person name="Berlin A."/>
            <person name="Chapman S.B."/>
            <person name="Gearin G."/>
            <person name="Goldberg J."/>
            <person name="Griggs A."/>
            <person name="Gujja S."/>
            <person name="Hansen M."/>
            <person name="Heiman D."/>
            <person name="Howarth C."/>
            <person name="Larimer J."/>
            <person name="Lui A."/>
            <person name="MacDonald P.J.P."/>
            <person name="McCowen C."/>
            <person name="Montmayeur A."/>
            <person name="Murphy C."/>
            <person name="Neiman D."/>
            <person name="Pearson M."/>
            <person name="Priest M."/>
            <person name="Roberts A."/>
            <person name="Saif S."/>
            <person name="Shea T."/>
            <person name="Sisk P."/>
            <person name="Stolte C."/>
            <person name="Sykes S."/>
            <person name="Wortman J."/>
            <person name="Nusbaum C."/>
            <person name="Birren B."/>
        </authorList>
    </citation>
    <scope>NUCLEOTIDE SEQUENCE [LARGE SCALE GENOMIC DNA]</scope>
    <source>
        <strain evidence="3">ATCC 50505</strain>
    </source>
</reference>
<feature type="compositionally biased region" description="Basic and acidic residues" evidence="1">
    <location>
        <begin position="217"/>
        <end position="227"/>
    </location>
</feature>